<feature type="region of interest" description="Disordered" evidence="1">
    <location>
        <begin position="29"/>
        <end position="92"/>
    </location>
</feature>
<protein>
    <submittedName>
        <fullName evidence="2">Protein ORF48</fullName>
    </submittedName>
</protein>
<feature type="compositionally biased region" description="Pro residues" evidence="1">
    <location>
        <begin position="29"/>
        <end position="64"/>
    </location>
</feature>
<evidence type="ECO:0000313" key="3">
    <source>
        <dbReference type="Proteomes" id="UP000101183"/>
    </source>
</evidence>
<dbReference type="EMBL" id="JQ815364">
    <property type="protein sequence ID" value="AFJ20483.1"/>
    <property type="molecule type" value="Genomic_DNA"/>
</dbReference>
<keyword evidence="3" id="KW-1185">Reference proteome</keyword>
<dbReference type="GeneID" id="14011445"/>
<proteinExistence type="predicted"/>
<gene>
    <name evidence="2" type="ORF">CyHV2_ORF48</name>
</gene>
<evidence type="ECO:0000313" key="2">
    <source>
        <dbReference type="EMBL" id="AFJ20483.1"/>
    </source>
</evidence>
<dbReference type="Proteomes" id="UP000101183">
    <property type="component" value="Segment"/>
</dbReference>
<feature type="compositionally biased region" description="Low complexity" evidence="1">
    <location>
        <begin position="73"/>
        <end position="83"/>
    </location>
</feature>
<name>K7PBZ7_CYHV2</name>
<accession>K7PBZ7</accession>
<dbReference type="SUPFAM" id="SSF56112">
    <property type="entry name" value="Protein kinase-like (PK-like)"/>
    <property type="match status" value="1"/>
</dbReference>
<reference evidence="2 3" key="1">
    <citation type="journal article" date="2013" name="J. Virol.">
        <title>Comparative genomics of carp herpesviruses.</title>
        <authorList>
            <person name="Davison A.J."/>
            <person name="Kurobe T."/>
            <person name="Gatherer D."/>
            <person name="Cunningham C."/>
            <person name="Korf I."/>
            <person name="Fukuda H."/>
            <person name="Hedrick R.P."/>
            <person name="Waltzek T.B."/>
        </authorList>
    </citation>
    <scope>NUCLEOTIDE SEQUENCE [LARGE SCALE GENOMIC DNA]</scope>
    <source>
        <strain evidence="2">ST-J1</strain>
    </source>
</reference>
<dbReference type="OrthoDB" id="11547at10239"/>
<dbReference type="InterPro" id="IPR011009">
    <property type="entry name" value="Kinase-like_dom_sf"/>
</dbReference>
<organism evidence="2 3">
    <name type="scientific">Cyprinid herpesvirus 2</name>
    <name type="common">CyHV-2</name>
    <dbReference type="NCBI Taxonomy" id="317878"/>
    <lineage>
        <taxon>Viruses</taxon>
        <taxon>Duplodnaviria</taxon>
        <taxon>Heunggongvirae</taxon>
        <taxon>Peploviricota</taxon>
        <taxon>Herviviricetes</taxon>
        <taxon>Herpesvirales</taxon>
        <taxon>Alloherpesviridae</taxon>
        <taxon>Cyvirus</taxon>
        <taxon>Cyvirus cyprinidallo2</taxon>
    </lineage>
</organism>
<evidence type="ECO:0000256" key="1">
    <source>
        <dbReference type="SAM" id="MobiDB-lite"/>
    </source>
</evidence>
<dbReference type="KEGG" id="vg:14011445"/>
<sequence length="840" mass="94153">MSLSSNQYRTSTDYFCAGNETSMMMRMIPPPPPSILRPPPNLPHPSTLHPPPPPMMMMHPPPPRFTILKRPTQQQQQQQQQHHQPPPSYQKNQTTANFISAALEEHGPTRVSRPRLCPLYPSVEDLRAMPLPPTAIVNSSYNIPKEHWIRESEGYSWPDGYVVSHRNLLWVLTNREFGRSITDLKQIGRCGSVVCLPAFTPLTTVKSKLRVLDIYSDPSVAFKDHRHQLQTTVSAVPIGTKTHCPSNVYPDQKNTISSTAKPGGGPSHQIVAVNANVNSTCLNMVAAKNEVPDMYSSGPNRLRLLDRFTGDLVWARRVVHPNIVSYTTSGVYSSVYYALMDGDRYGPTLRQVSRMRNAPKLSKMPGASRLTGPLDAYVVLTSVLRALYYLEAHGLVHARLDPDAIIILTQTRVLLDALHHVECAPSMTVNPYRRQLLDLKLAIESEFTDMGPNANKIQSLFSIMEFEDCKPSTLLKVVMRFISTESQWLSEPVPLPDIRVHETGNKICLDHAKITFGMRLKISMPKLSQSVLSTPECERLSLHKLPKQLYTKTKCSDSLSFYSRGDVVTYSTSDLDPWQFVGSSFSDSVLYTGCKGCSIRCVKVKAHCLNYMPMRMRHPGLLAPLSIAKNGDHHLLLLFDTTRVFTLYGCMNVAPANMSEKVFMDNVSPIVHFLAEREAEGVYPFEPEDPNLFVLVSPLHTKWSLSREPATKDTSLYSAVKVESHKWLGYLKRLGYLKLLHDFFVKSSESHSPFAMNILNARSLRELASCIHAPSALMINNSKHAHIPFNPVLEEPSLFEEATTSQEATTTITTKLQHQAGGPKPVDLLKNALTPTPYLF</sequence>
<dbReference type="RefSeq" id="YP_007003869.1">
    <property type="nucleotide sequence ID" value="NC_019495.1"/>
</dbReference>